<dbReference type="InterPro" id="IPR013889">
    <property type="entry name" value="Karyogamy_KAR9"/>
</dbReference>
<sequence length="727" mass="82097">MNNNGFLSHGSRHSMLRNTPTIKLSHILSSIPKFSFFEELINIPSPPSSGSGTTFKLSQRDMFQITKVLEDINLYLNDVLMTFNNIQQASRNVTDLLNWYFEGKAIFLELIRNFDNIDSIISQLLSVLEATDGGIGNNLFGVFEEINDLSLEVKKSSIIFKKYVEIAINYRELIDSVIKTLSDEIEDCIKCVLKLKELKLSSPKKVLPEYTLQTIVSKMKINDLSNGTFSFKSMRLPTFSDLDEKLYNDYLELDSKIDPLRISLSIVPVKIDEFNTMCSGQLFVKSREIVLDTYENLVQKWNLLLKEKNTFKKENINVKWNEIFSYLIEEIYKECDKLVKKIDSTPSDDIPTASLVITDEIGSKYKMCSNCVTLIQKAFKENVITDHELVTIFNHDLVPKWNQVNDLISNDGKPRTQKRQSVHLNSIESNGLRSFQTGSRNSTISTPDKPVSNGLGIDFNIEVDTTSVPISVQKSEKVKDVVSAGTNSEKPISRGKNLRHSLISVFEDSTIAHDYEDESTTLVKSPISKKIKELEEEEKQQQQQQQPHEVVEVKQTEESRKVEKKIDFAAYFENVINSSMKVESKLPSVSPDLIKRGHPIIEKDPGSERSKIPAAGSNKSGLGSPHASSGRNYQENNGDDLGSLVSPFKQRKSGSLFVSGHSRTSSNATVIGRPNSLLNEMKVPNLTFSKRLSYNLEGLHEGALSSYESKFDEENLLQALRETSIWK</sequence>
<feature type="compositionally biased region" description="Polar residues" evidence="1">
    <location>
        <begin position="617"/>
        <end position="636"/>
    </location>
</feature>
<gene>
    <name evidence="2" type="ORF">G210_4438</name>
</gene>
<feature type="region of interest" description="Disordered" evidence="1">
    <location>
        <begin position="533"/>
        <end position="556"/>
    </location>
</feature>
<proteinExistence type="predicted"/>
<evidence type="ECO:0000313" key="2">
    <source>
        <dbReference type="EMBL" id="EMG45378.1"/>
    </source>
</evidence>
<dbReference type="AlphaFoldDB" id="M3J0J6"/>
<protein>
    <recommendedName>
        <fullName evidence="4">Karyogamy protein</fullName>
    </recommendedName>
</protein>
<accession>M3J0J6</accession>
<feature type="region of interest" description="Disordered" evidence="1">
    <location>
        <begin position="595"/>
        <end position="645"/>
    </location>
</feature>
<dbReference type="PANTHER" id="PTHR37271:SF1">
    <property type="entry name" value="KARYOGAMY PROTEIN KAR9"/>
    <property type="match status" value="1"/>
</dbReference>
<feature type="non-terminal residue" evidence="2">
    <location>
        <position position="1"/>
    </location>
</feature>
<dbReference type="GO" id="GO:0043332">
    <property type="term" value="C:mating projection tip"/>
    <property type="evidence" value="ECO:0007669"/>
    <property type="project" value="TreeGrafter"/>
</dbReference>
<dbReference type="GO" id="GO:0005816">
    <property type="term" value="C:spindle pole body"/>
    <property type="evidence" value="ECO:0007669"/>
    <property type="project" value="TreeGrafter"/>
</dbReference>
<comment type="caution">
    <text evidence="2">The sequence shown here is derived from an EMBL/GenBank/DDBJ whole genome shotgun (WGS) entry which is preliminary data.</text>
</comment>
<evidence type="ECO:0000313" key="3">
    <source>
        <dbReference type="Proteomes" id="UP000011777"/>
    </source>
</evidence>
<reference evidence="2 3" key="1">
    <citation type="submission" date="2013-02" db="EMBL/GenBank/DDBJ databases">
        <title>Genome sequence of Candida maltosa Xu316, a potential industrial strain for xylitol and ethanol production.</title>
        <authorList>
            <person name="Yu J."/>
            <person name="Wang Q."/>
            <person name="Geng X."/>
            <person name="Bao W."/>
            <person name="He P."/>
            <person name="Cai J."/>
        </authorList>
    </citation>
    <scope>NUCLEOTIDE SEQUENCE [LARGE SCALE GENOMIC DNA]</scope>
    <source>
        <strain evidence="3">Xu316</strain>
    </source>
</reference>
<dbReference type="STRING" id="1245528.M3J0J6"/>
<dbReference type="EMBL" id="AOGT01002508">
    <property type="protein sequence ID" value="EMG45378.1"/>
    <property type="molecule type" value="Genomic_DNA"/>
</dbReference>
<dbReference type="GO" id="GO:0030473">
    <property type="term" value="P:nuclear migration along microtubule"/>
    <property type="evidence" value="ECO:0007669"/>
    <property type="project" value="TreeGrafter"/>
</dbReference>
<name>M3J0J6_CANMX</name>
<dbReference type="eggNOG" id="ENOG502QRQ1">
    <property type="taxonomic scope" value="Eukaryota"/>
</dbReference>
<dbReference type="GO" id="GO:0051293">
    <property type="term" value="P:establishment of spindle localization"/>
    <property type="evidence" value="ECO:0007669"/>
    <property type="project" value="TreeGrafter"/>
</dbReference>
<dbReference type="HOGENOM" id="CLU_423987_0_0_1"/>
<organism evidence="2 3">
    <name type="scientific">Candida maltosa (strain Xu316)</name>
    <name type="common">Yeast</name>
    <dbReference type="NCBI Taxonomy" id="1245528"/>
    <lineage>
        <taxon>Eukaryota</taxon>
        <taxon>Fungi</taxon>
        <taxon>Dikarya</taxon>
        <taxon>Ascomycota</taxon>
        <taxon>Saccharomycotina</taxon>
        <taxon>Pichiomycetes</taxon>
        <taxon>Debaryomycetaceae</taxon>
        <taxon>Candida/Lodderomyces clade</taxon>
        <taxon>Candida</taxon>
    </lineage>
</organism>
<keyword evidence="3" id="KW-1185">Reference proteome</keyword>
<dbReference type="OMA" id="INVKWNE"/>
<evidence type="ECO:0000256" key="1">
    <source>
        <dbReference type="SAM" id="MobiDB-lite"/>
    </source>
</evidence>
<dbReference type="OrthoDB" id="5559380at2759"/>
<dbReference type="PANTHER" id="PTHR37271">
    <property type="entry name" value="KARYOGAMY PROTEIN KAR9"/>
    <property type="match status" value="1"/>
</dbReference>
<dbReference type="GO" id="GO:0031578">
    <property type="term" value="P:mitotic spindle orientation checkpoint signaling"/>
    <property type="evidence" value="ECO:0007669"/>
    <property type="project" value="TreeGrafter"/>
</dbReference>
<evidence type="ECO:0008006" key="4">
    <source>
        <dbReference type="Google" id="ProtNLM"/>
    </source>
</evidence>
<dbReference type="Proteomes" id="UP000011777">
    <property type="component" value="Unassembled WGS sequence"/>
</dbReference>
<dbReference type="GO" id="GO:0005938">
    <property type="term" value="C:cell cortex"/>
    <property type="evidence" value="ECO:0007669"/>
    <property type="project" value="TreeGrafter"/>
</dbReference>
<dbReference type="Pfam" id="PF08580">
    <property type="entry name" value="KAR9"/>
    <property type="match status" value="2"/>
</dbReference>
<feature type="compositionally biased region" description="Basic and acidic residues" evidence="1">
    <location>
        <begin position="595"/>
        <end position="611"/>
    </location>
</feature>